<sequence length="111" mass="13011">MARGIHLAFAARKRYQNQYYDEEKMYGFLIFLGILGKKISFAKTTQPSHPTFPTLLRRLYFYPDSSSARQTYGAVTRIRWVYHLLSSKVQMPSWSLEEKLPSYSLPQVKLV</sequence>
<keyword evidence="2" id="KW-1185">Reference proteome</keyword>
<protein>
    <submittedName>
        <fullName evidence="1">Uncharacterized protein</fullName>
    </submittedName>
</protein>
<organism evidence="1 2">
    <name type="scientific">Catharanthus roseus</name>
    <name type="common">Madagascar periwinkle</name>
    <name type="synonym">Vinca rosea</name>
    <dbReference type="NCBI Taxonomy" id="4058"/>
    <lineage>
        <taxon>Eukaryota</taxon>
        <taxon>Viridiplantae</taxon>
        <taxon>Streptophyta</taxon>
        <taxon>Embryophyta</taxon>
        <taxon>Tracheophyta</taxon>
        <taxon>Spermatophyta</taxon>
        <taxon>Magnoliopsida</taxon>
        <taxon>eudicotyledons</taxon>
        <taxon>Gunneridae</taxon>
        <taxon>Pentapetalae</taxon>
        <taxon>asterids</taxon>
        <taxon>lamiids</taxon>
        <taxon>Gentianales</taxon>
        <taxon>Apocynaceae</taxon>
        <taxon>Rauvolfioideae</taxon>
        <taxon>Vinceae</taxon>
        <taxon>Catharanthinae</taxon>
        <taxon>Catharanthus</taxon>
    </lineage>
</organism>
<reference evidence="2" key="1">
    <citation type="journal article" date="2023" name="Nat. Plants">
        <title>Single-cell RNA sequencing provides a high-resolution roadmap for understanding the multicellular compartmentation of specialized metabolism.</title>
        <authorList>
            <person name="Sun S."/>
            <person name="Shen X."/>
            <person name="Li Y."/>
            <person name="Li Y."/>
            <person name="Wang S."/>
            <person name="Li R."/>
            <person name="Zhang H."/>
            <person name="Shen G."/>
            <person name="Guo B."/>
            <person name="Wei J."/>
            <person name="Xu J."/>
            <person name="St-Pierre B."/>
            <person name="Chen S."/>
            <person name="Sun C."/>
        </authorList>
    </citation>
    <scope>NUCLEOTIDE SEQUENCE [LARGE SCALE GENOMIC DNA]</scope>
</reference>
<proteinExistence type="predicted"/>
<dbReference type="Proteomes" id="UP001060085">
    <property type="component" value="Linkage Group LG02"/>
</dbReference>
<comment type="caution">
    <text evidence="1">The sequence shown here is derived from an EMBL/GenBank/DDBJ whole genome shotgun (WGS) entry which is preliminary data.</text>
</comment>
<name>A0ACC0BS90_CATRO</name>
<dbReference type="EMBL" id="CM044702">
    <property type="protein sequence ID" value="KAI5675533.1"/>
    <property type="molecule type" value="Genomic_DNA"/>
</dbReference>
<evidence type="ECO:0000313" key="1">
    <source>
        <dbReference type="EMBL" id="KAI5675533.1"/>
    </source>
</evidence>
<accession>A0ACC0BS90</accession>
<evidence type="ECO:0000313" key="2">
    <source>
        <dbReference type="Proteomes" id="UP001060085"/>
    </source>
</evidence>
<gene>
    <name evidence="1" type="ORF">M9H77_06483</name>
</gene>